<dbReference type="InterPro" id="IPR027417">
    <property type="entry name" value="P-loop_NTPase"/>
</dbReference>
<protein>
    <submittedName>
        <fullName evidence="5">Deoxynucleoside kinase</fullName>
    </submittedName>
</protein>
<reference evidence="5" key="1">
    <citation type="journal article" date="2020" name="mSystems">
        <title>Genome- and Community-Level Interaction Insights into Carbon Utilization and Element Cycling Functions of Hydrothermarchaeota in Hydrothermal Sediment.</title>
        <authorList>
            <person name="Zhou Z."/>
            <person name="Liu Y."/>
            <person name="Xu W."/>
            <person name="Pan J."/>
            <person name="Luo Z.H."/>
            <person name="Li M."/>
        </authorList>
    </citation>
    <scope>NUCLEOTIDE SEQUENCE [LARGE SCALE GENOMIC DNA]</scope>
    <source>
        <strain evidence="5">SpSt-876</strain>
    </source>
</reference>
<keyword evidence="3" id="KW-0547">Nucleotide-binding</keyword>
<feature type="binding site" evidence="2">
    <location>
        <position position="34"/>
    </location>
    <ligand>
        <name>substrate</name>
    </ligand>
</feature>
<comment type="caution">
    <text evidence="5">The sequence shown here is derived from an EMBL/GenBank/DDBJ whole genome shotgun (WGS) entry which is preliminary data.</text>
</comment>
<evidence type="ECO:0000256" key="3">
    <source>
        <dbReference type="PIRSR" id="PIRSR000705-3"/>
    </source>
</evidence>
<dbReference type="AlphaFoldDB" id="A0A7C6EC67"/>
<keyword evidence="5" id="KW-0808">Transferase</keyword>
<evidence type="ECO:0000256" key="1">
    <source>
        <dbReference type="PIRSR" id="PIRSR000705-1"/>
    </source>
</evidence>
<proteinExistence type="predicted"/>
<dbReference type="GO" id="GO:0005737">
    <property type="term" value="C:cytoplasm"/>
    <property type="evidence" value="ECO:0007669"/>
    <property type="project" value="TreeGrafter"/>
</dbReference>
<evidence type="ECO:0000313" key="5">
    <source>
        <dbReference type="EMBL" id="HHS53155.1"/>
    </source>
</evidence>
<feature type="domain" description="Deoxynucleoside kinase" evidence="4">
    <location>
        <begin position="6"/>
        <end position="196"/>
    </location>
</feature>
<feature type="binding site" evidence="2">
    <location>
        <position position="84"/>
    </location>
    <ligand>
        <name>substrate</name>
    </ligand>
</feature>
<dbReference type="PANTHER" id="PTHR10513:SF46">
    <property type="entry name" value="DEOXYGUANOSINE KINASE"/>
    <property type="match status" value="1"/>
</dbReference>
<sequence length="220" mass="26125">MELRYIAIEGVIGVGKTELAKILAKRLNAECILEEVEENPFLSNFYQDMRGYSFQTQIFFLLSRHKQQQSLAQRNLFIERIVSDYLFDKDRIFAYLNLTEHELVLYEKLYQFLVKDIRKPDLVVYLQARIETLLERIRKRGRPFERDITSEYLQALADSYNRFFLHYDATPVLIVNTENLDFINNQQDFESLYKAIISAPGGRIFYSPKGEKRRRKIKSS</sequence>
<dbReference type="InterPro" id="IPR050566">
    <property type="entry name" value="Deoxyribonucleoside_kinase"/>
</dbReference>
<keyword evidence="5" id="KW-0418">Kinase</keyword>
<dbReference type="PIRSF" id="PIRSF000705">
    <property type="entry name" value="DNK"/>
    <property type="match status" value="1"/>
</dbReference>
<dbReference type="GO" id="GO:0005524">
    <property type="term" value="F:ATP binding"/>
    <property type="evidence" value="ECO:0007669"/>
    <property type="project" value="UniProtKB-KW"/>
</dbReference>
<evidence type="ECO:0000259" key="4">
    <source>
        <dbReference type="Pfam" id="PF01712"/>
    </source>
</evidence>
<dbReference type="GO" id="GO:0019136">
    <property type="term" value="F:deoxynucleoside kinase activity"/>
    <property type="evidence" value="ECO:0007669"/>
    <property type="project" value="InterPro"/>
</dbReference>
<feature type="binding site" evidence="3">
    <location>
        <begin position="136"/>
        <end position="140"/>
    </location>
    <ligand>
        <name>ATP</name>
        <dbReference type="ChEBI" id="CHEBI:30616"/>
    </ligand>
</feature>
<dbReference type="PANTHER" id="PTHR10513">
    <property type="entry name" value="DEOXYNUCLEOSIDE KINASE"/>
    <property type="match status" value="1"/>
</dbReference>
<keyword evidence="3" id="KW-0067">ATP-binding</keyword>
<dbReference type="InterPro" id="IPR002624">
    <property type="entry name" value="DCK/DGK"/>
</dbReference>
<organism evidence="5">
    <name type="scientific">candidate division WOR-3 bacterium</name>
    <dbReference type="NCBI Taxonomy" id="2052148"/>
    <lineage>
        <taxon>Bacteria</taxon>
        <taxon>Bacteria division WOR-3</taxon>
    </lineage>
</organism>
<feature type="binding site" evidence="2">
    <location>
        <position position="145"/>
    </location>
    <ligand>
        <name>substrate</name>
    </ligand>
</feature>
<evidence type="ECO:0000256" key="2">
    <source>
        <dbReference type="PIRSR" id="PIRSR000705-2"/>
    </source>
</evidence>
<name>A0A7C6EC67_UNCW3</name>
<feature type="binding site" evidence="2">
    <location>
        <position position="46"/>
    </location>
    <ligand>
        <name>substrate</name>
    </ligand>
</feature>
<feature type="binding site" evidence="3">
    <location>
        <begin position="180"/>
        <end position="182"/>
    </location>
    <ligand>
        <name>ATP</name>
        <dbReference type="ChEBI" id="CHEBI:30616"/>
    </ligand>
</feature>
<feature type="binding site" evidence="2">
    <location>
        <position position="80"/>
    </location>
    <ligand>
        <name>substrate</name>
    </ligand>
</feature>
<gene>
    <name evidence="5" type="ORF">ENW73_09970</name>
</gene>
<dbReference type="EMBL" id="DTLI01000239">
    <property type="protein sequence ID" value="HHS53155.1"/>
    <property type="molecule type" value="Genomic_DNA"/>
</dbReference>
<dbReference type="SUPFAM" id="SSF52540">
    <property type="entry name" value="P-loop containing nucleoside triphosphate hydrolases"/>
    <property type="match status" value="1"/>
</dbReference>
<dbReference type="InterPro" id="IPR031314">
    <property type="entry name" value="DNK_dom"/>
</dbReference>
<accession>A0A7C6EC67</accession>
<feature type="active site" description="Proton acceptor" evidence="1">
    <location>
        <position position="79"/>
    </location>
</feature>
<dbReference type="Pfam" id="PF01712">
    <property type="entry name" value="dNK"/>
    <property type="match status" value="1"/>
</dbReference>
<dbReference type="Gene3D" id="3.40.50.300">
    <property type="entry name" value="P-loop containing nucleotide triphosphate hydrolases"/>
    <property type="match status" value="1"/>
</dbReference>
<dbReference type="CDD" id="cd01673">
    <property type="entry name" value="dNK"/>
    <property type="match status" value="1"/>
</dbReference>
<feature type="binding site" evidence="2">
    <location>
        <position position="57"/>
    </location>
    <ligand>
        <name>substrate</name>
    </ligand>
</feature>